<proteinExistence type="predicted"/>
<dbReference type="PROSITE" id="PS50157">
    <property type="entry name" value="ZINC_FINGER_C2H2_2"/>
    <property type="match status" value="1"/>
</dbReference>
<dbReference type="AlphaFoldDB" id="A0AA85BX14"/>
<dbReference type="SMART" id="SM00355">
    <property type="entry name" value="ZnF_C2H2"/>
    <property type="match status" value="3"/>
</dbReference>
<dbReference type="InterPro" id="IPR013087">
    <property type="entry name" value="Znf_C2H2_type"/>
</dbReference>
<keyword evidence="1" id="KW-0863">Zinc-finger</keyword>
<accession>A0AA85BX14</accession>
<dbReference type="InterPro" id="IPR036236">
    <property type="entry name" value="Znf_C2H2_sf"/>
</dbReference>
<evidence type="ECO:0000313" key="5">
    <source>
        <dbReference type="WBParaSite" id="SMTH1_82180.1"/>
    </source>
</evidence>
<evidence type="ECO:0000256" key="2">
    <source>
        <dbReference type="SAM" id="MobiDB-lite"/>
    </source>
</evidence>
<evidence type="ECO:0000313" key="4">
    <source>
        <dbReference type="Proteomes" id="UP000050791"/>
    </source>
</evidence>
<sequence>MSLNDVILDHESNQCLFVCTKCGAEYVTRDMLAMHMMDSARAGMCIETDATTNASNVNNSTNHKITLCEDLVDSDKLITQKHDGISNNFDPSSYRSTLSSWIGERTEPIFNILFNQLTLPNLYSIQNSTTNNNNNNNSNDTTSFHTNPKNRRFLSGYEGNIPSFRGCQINPDNSSSYIDMQKSECLHNLLLNSKHPTNNISPNIKMNLIRSLKVNEMNVFPKSTIKDSVRIMNEKSNSNDNKIKMKNVPSEVVTSQTSTSSVYSFIKSLNGCNAISTSNRDILKSLNFSSGTSLINEDQKFINNVQCKSHRENQDVNSQESLKIAILDSNVKCIENHKVSKGSELFEDVKRYEIIDQPLTIKRSRSLPSPRGLGNQQRNCEMNYSVLEGNNRFLNANNMNNSDGVFHKTRRDRRCYKKSGFRNLRKFVNYNRSKFNILKNSHFVSELHHDKVGMNSNCYNDRETDTNIHNNNLNEMNNQNTNKVEHFQPIFPYICEYCQIGFVQQALYCLHMGMHCVNNPLKCNMCAQTCLDVYDFIGHTMHF</sequence>
<reference evidence="5" key="1">
    <citation type="submission" date="2023-11" db="UniProtKB">
        <authorList>
            <consortium name="WormBaseParasite"/>
        </authorList>
    </citation>
    <scope>IDENTIFICATION</scope>
</reference>
<dbReference type="Proteomes" id="UP000050791">
    <property type="component" value="Unassembled WGS sequence"/>
</dbReference>
<dbReference type="WBParaSite" id="SMTH1_82180.1">
    <property type="protein sequence ID" value="SMTH1_82180.1"/>
    <property type="gene ID" value="SMTH1_82180"/>
</dbReference>
<evidence type="ECO:0000256" key="1">
    <source>
        <dbReference type="PROSITE-ProRule" id="PRU00042"/>
    </source>
</evidence>
<feature type="domain" description="C2H2-type" evidence="3">
    <location>
        <begin position="493"/>
        <end position="520"/>
    </location>
</feature>
<feature type="compositionally biased region" description="Low complexity" evidence="2">
    <location>
        <begin position="128"/>
        <end position="147"/>
    </location>
</feature>
<protein>
    <submittedName>
        <fullName evidence="5">C2H2-type domain-containing protein</fullName>
    </submittedName>
</protein>
<keyword evidence="1" id="KW-0862">Zinc</keyword>
<evidence type="ECO:0000259" key="3">
    <source>
        <dbReference type="PROSITE" id="PS50157"/>
    </source>
</evidence>
<dbReference type="PROSITE" id="PS00028">
    <property type="entry name" value="ZINC_FINGER_C2H2_1"/>
    <property type="match status" value="1"/>
</dbReference>
<dbReference type="SUPFAM" id="SSF57667">
    <property type="entry name" value="beta-beta-alpha zinc fingers"/>
    <property type="match status" value="1"/>
</dbReference>
<keyword evidence="1" id="KW-0479">Metal-binding</keyword>
<name>A0AA85BX14_9TREM</name>
<dbReference type="GO" id="GO:0008270">
    <property type="term" value="F:zinc ion binding"/>
    <property type="evidence" value="ECO:0007669"/>
    <property type="project" value="UniProtKB-KW"/>
</dbReference>
<organism evidence="4 5">
    <name type="scientific">Schistosoma mattheei</name>
    <dbReference type="NCBI Taxonomy" id="31246"/>
    <lineage>
        <taxon>Eukaryota</taxon>
        <taxon>Metazoa</taxon>
        <taxon>Spiralia</taxon>
        <taxon>Lophotrochozoa</taxon>
        <taxon>Platyhelminthes</taxon>
        <taxon>Trematoda</taxon>
        <taxon>Digenea</taxon>
        <taxon>Strigeidida</taxon>
        <taxon>Schistosomatoidea</taxon>
        <taxon>Schistosomatidae</taxon>
        <taxon>Schistosoma</taxon>
    </lineage>
</organism>
<feature type="region of interest" description="Disordered" evidence="2">
    <location>
        <begin position="128"/>
        <end position="148"/>
    </location>
</feature>